<evidence type="ECO:0000256" key="6">
    <source>
        <dbReference type="PIRNR" id="PIRNR038148"/>
    </source>
</evidence>
<evidence type="ECO:0000259" key="7">
    <source>
        <dbReference type="PROSITE" id="PS51559"/>
    </source>
</evidence>
<dbReference type="Gene3D" id="3.40.50.150">
    <property type="entry name" value="Vaccinia Virus protein VP39"/>
    <property type="match status" value="1"/>
</dbReference>
<proteinExistence type="inferred from homology"/>
<keyword evidence="9" id="KW-1185">Reference proteome</keyword>
<dbReference type="EC" id="2.1.1.-" evidence="6"/>
<comment type="similarity">
    <text evidence="6">Belongs to the class I-like SAM-binding methyltransferase superfamily. RMT2 methyltransferase family.</text>
</comment>
<name>A0A1G4KE47_9SACH</name>
<protein>
    <recommendedName>
        <fullName evidence="6">Arginine N-methyltransferase 2</fullName>
        <ecNumber evidence="6">2.1.1.-</ecNumber>
    </recommendedName>
</protein>
<dbReference type="OrthoDB" id="19014at2759"/>
<dbReference type="InterPro" id="IPR026480">
    <property type="entry name" value="RMT2_dom"/>
</dbReference>
<dbReference type="GO" id="GO:0005634">
    <property type="term" value="C:nucleus"/>
    <property type="evidence" value="ECO:0007669"/>
    <property type="project" value="UniProtKB-SubCell"/>
</dbReference>
<keyword evidence="1 6" id="KW-0963">Cytoplasm</keyword>
<keyword evidence="2 6" id="KW-0489">Methyltransferase</keyword>
<comment type="subcellular location">
    <subcellularLocation>
        <location evidence="6">Cytoplasm</location>
    </subcellularLocation>
    <subcellularLocation>
        <location evidence="6">Nucleus</location>
    </subcellularLocation>
</comment>
<evidence type="ECO:0000256" key="5">
    <source>
        <dbReference type="ARBA" id="ARBA00023242"/>
    </source>
</evidence>
<dbReference type="PIRSF" id="PIRSF038148">
    <property type="entry name" value="Arginine_N-mtfrase-2"/>
    <property type="match status" value="1"/>
</dbReference>
<dbReference type="EMBL" id="LT598468">
    <property type="protein sequence ID" value="SCV02787.1"/>
    <property type="molecule type" value="Genomic_DNA"/>
</dbReference>
<feature type="domain" description="RMT2" evidence="7">
    <location>
        <begin position="157"/>
        <end position="383"/>
    </location>
</feature>
<organism evidence="8 9">
    <name type="scientific">Lachancea mirantina</name>
    <dbReference type="NCBI Taxonomy" id="1230905"/>
    <lineage>
        <taxon>Eukaryota</taxon>
        <taxon>Fungi</taxon>
        <taxon>Dikarya</taxon>
        <taxon>Ascomycota</taxon>
        <taxon>Saccharomycotina</taxon>
        <taxon>Saccharomycetes</taxon>
        <taxon>Saccharomycetales</taxon>
        <taxon>Saccharomycetaceae</taxon>
        <taxon>Lachancea</taxon>
    </lineage>
</organism>
<gene>
    <name evidence="8" type="ORF">LAMI_0H02982G</name>
</gene>
<dbReference type="STRING" id="1230905.A0A1G4KE47"/>
<sequence>MSSLHSLLALDSRPIDESYISELKRLLKSGIPATYTLEQAAAHEAGQEDPEGPEFNTTPLHILVRSLPDDVSDQESKTVLEMMEVLFEYGAGWNFLDFEGKSVGDILWDRRMREGNILYERVVEAGVSAELLLRKLGELMPQPSVEEETGDGEASNRDAAENQETYLNSDLEYTDSALVTKDNRDGVMMDWETDIMRLARDSMFKYGDTSSETGPVVCNIGFGMGIIDTFIQERSPAKHYICEAHPAVLARMRQEGWYDRPGVVVLEGRWQDTLSALLDAGNVFFDAIYYDTFSEHYSDMLDLYDTVVGLLKPEGVFSFFNGLGADRPVCYDVYRRIVEMDLRDYGLKCSFEPVQLSQLPSWKDVRRPYFACETYYHPEIRFA</sequence>
<dbReference type="InterPro" id="IPR017408">
    <property type="entry name" value="Arginine_N-MeTrfase_2"/>
</dbReference>
<dbReference type="InterPro" id="IPR029063">
    <property type="entry name" value="SAM-dependent_MTases_sf"/>
</dbReference>
<dbReference type="PANTHER" id="PTHR32379">
    <property type="entry name" value="GUANIDINOACETATE N-METHYLTRANSFERASE"/>
    <property type="match status" value="1"/>
</dbReference>
<dbReference type="FunFam" id="3.40.50.150:FF:000310">
    <property type="entry name" value="Arginine N-methyltransferase 2"/>
    <property type="match status" value="1"/>
</dbReference>
<accession>A0A1G4KE47</accession>
<keyword evidence="5 6" id="KW-0539">Nucleus</keyword>
<dbReference type="AlphaFoldDB" id="A0A1G4KE47"/>
<evidence type="ECO:0000256" key="3">
    <source>
        <dbReference type="ARBA" id="ARBA00022679"/>
    </source>
</evidence>
<evidence type="ECO:0000313" key="8">
    <source>
        <dbReference type="EMBL" id="SCV02787.1"/>
    </source>
</evidence>
<dbReference type="InterPro" id="IPR051038">
    <property type="entry name" value="RMT2/GAMT_Mtase"/>
</dbReference>
<reference evidence="9" key="1">
    <citation type="submission" date="2016-03" db="EMBL/GenBank/DDBJ databases">
        <authorList>
            <person name="Devillers H."/>
        </authorList>
    </citation>
    <scope>NUCLEOTIDE SEQUENCE [LARGE SCALE GENOMIC DNA]</scope>
</reference>
<comment type="function">
    <text evidence="6">S-adenosyl-L-methionine-dependent protein-arginine N-methyltransferase that methylates the delta-nitrogen atom of arginine residues to form N5-methylarginine (type IV) in target proteins. Monomethylates ribosomal protein L12.</text>
</comment>
<evidence type="ECO:0000256" key="2">
    <source>
        <dbReference type="ARBA" id="ARBA00022603"/>
    </source>
</evidence>
<dbReference type="GO" id="GO:0032259">
    <property type="term" value="P:methylation"/>
    <property type="evidence" value="ECO:0007669"/>
    <property type="project" value="UniProtKB-KW"/>
</dbReference>
<dbReference type="CDD" id="cd02440">
    <property type="entry name" value="AdoMet_MTases"/>
    <property type="match status" value="1"/>
</dbReference>
<dbReference type="PANTHER" id="PTHR32379:SF1">
    <property type="entry name" value="GUANIDINOACETATE N-METHYLTRANSFERASE"/>
    <property type="match status" value="1"/>
</dbReference>
<dbReference type="GO" id="GO:0005737">
    <property type="term" value="C:cytoplasm"/>
    <property type="evidence" value="ECO:0007669"/>
    <property type="project" value="UniProtKB-SubCell"/>
</dbReference>
<keyword evidence="3 6" id="KW-0808">Transferase</keyword>
<evidence type="ECO:0000256" key="4">
    <source>
        <dbReference type="ARBA" id="ARBA00022691"/>
    </source>
</evidence>
<keyword evidence="4" id="KW-0949">S-adenosyl-L-methionine</keyword>
<evidence type="ECO:0000313" key="9">
    <source>
        <dbReference type="Proteomes" id="UP000191024"/>
    </source>
</evidence>
<dbReference type="Proteomes" id="UP000191024">
    <property type="component" value="Chromosome H"/>
</dbReference>
<evidence type="ECO:0000256" key="1">
    <source>
        <dbReference type="ARBA" id="ARBA00022490"/>
    </source>
</evidence>
<dbReference type="SUPFAM" id="SSF53335">
    <property type="entry name" value="S-adenosyl-L-methionine-dependent methyltransferases"/>
    <property type="match status" value="1"/>
</dbReference>
<dbReference type="GO" id="GO:0019702">
    <property type="term" value="F:protein arginine N5-methyltransferase activity"/>
    <property type="evidence" value="ECO:0007669"/>
    <property type="project" value="TreeGrafter"/>
</dbReference>
<comment type="subunit">
    <text evidence="6">Monomer.</text>
</comment>
<dbReference type="PROSITE" id="PS51559">
    <property type="entry name" value="SAM_RMT2"/>
    <property type="match status" value="1"/>
</dbReference>